<keyword evidence="4" id="KW-1185">Reference proteome</keyword>
<dbReference type="AlphaFoldDB" id="A0A6S4GV87"/>
<sequence length="366" mass="41384">MAVKSNKKQVDKKPKKPSNNRKFTIWRSVKRDFSKLNQQRRSFLNRRPHRSFRLTRRRDYRRSLNVPGYWSLTSEAHRFIWRNKKIFLALIATMSILTLVLSNVMSQDTYQQLRDTMQKAEDGGLGGFYSTVALFSGVMVSYISGSGTEGGNLQQAAGIFLGLLTWLSSVWLTRAIMIGEKPKMRDGLYNAGTPIIALIVIIGIFIFQMVPAAIAVIIYSALNNSGILNQTPILMAAGGAAILIVSMSVYWATSTVFAMIIITLPGMYPLHALRLSGDIVTGRRVRILLRFIWAVVMTILLWAIILIPTILFDGVLKGWFNDINWLPIVPTVGLILMYTSIILMSVYVYMFYRKVVENDSKKSKSR</sequence>
<keyword evidence="2" id="KW-1133">Transmembrane helix</keyword>
<dbReference type="KEGG" id="sox:TM7x_02670"/>
<feature type="transmembrane region" description="Helical" evidence="2">
    <location>
        <begin position="125"/>
        <end position="144"/>
    </location>
</feature>
<dbReference type="RefSeq" id="WP_039327644.1">
    <property type="nucleotide sequence ID" value="NZ_CP007496.1"/>
</dbReference>
<feature type="transmembrane region" description="Helical" evidence="2">
    <location>
        <begin position="257"/>
        <end position="275"/>
    </location>
</feature>
<protein>
    <submittedName>
        <fullName evidence="3">Uncharacterized protein</fullName>
    </submittedName>
</protein>
<keyword evidence="2" id="KW-0812">Transmembrane</keyword>
<evidence type="ECO:0000256" key="2">
    <source>
        <dbReference type="SAM" id="Phobius"/>
    </source>
</evidence>
<proteinExistence type="predicted"/>
<feature type="transmembrane region" description="Helical" evidence="2">
    <location>
        <begin position="287"/>
        <end position="312"/>
    </location>
</feature>
<accession>A0A6S4GV87</accession>
<evidence type="ECO:0000313" key="4">
    <source>
        <dbReference type="Proteomes" id="UP000030902"/>
    </source>
</evidence>
<feature type="region of interest" description="Disordered" evidence="1">
    <location>
        <begin position="1"/>
        <end position="21"/>
    </location>
</feature>
<keyword evidence="2" id="KW-0472">Membrane</keyword>
<gene>
    <name evidence="3" type="ORF">TM7x_02670</name>
</gene>
<organism evidence="3 4">
    <name type="scientific">Candidatus Nanosynbacter lyticus</name>
    <dbReference type="NCBI Taxonomy" id="2093824"/>
    <lineage>
        <taxon>Bacteria</taxon>
        <taxon>Candidatus Saccharimonadota</taxon>
        <taxon>Candidatus Saccharimonadia</taxon>
        <taxon>Candidatus Nanosynbacterales</taxon>
        <taxon>Candidatus Nanosynbacteraceae</taxon>
        <taxon>Candidatus Nanosynbacter</taxon>
    </lineage>
</organism>
<evidence type="ECO:0000313" key="3">
    <source>
        <dbReference type="EMBL" id="AJA06871.1"/>
    </source>
</evidence>
<evidence type="ECO:0000256" key="1">
    <source>
        <dbReference type="SAM" id="MobiDB-lite"/>
    </source>
</evidence>
<dbReference type="EMBL" id="CP007496">
    <property type="protein sequence ID" value="AJA06871.1"/>
    <property type="molecule type" value="Genomic_DNA"/>
</dbReference>
<name>A0A6S4GV87_9BACT</name>
<reference evidence="3 4" key="1">
    <citation type="journal article" date="2015" name="Proc. Natl. Acad. Sci. U.S.A.">
        <title>Cultivation of a human-associated TM7 phylotype reveals a reduced genome and epibiotic parasitic lifestyle.</title>
        <authorList>
            <person name="He X."/>
            <person name="McLean J.S."/>
            <person name="Edlund A."/>
            <person name="Yooseph S."/>
            <person name="Hall A.P."/>
            <person name="Liu S.Y."/>
            <person name="Dorrestein P.C."/>
            <person name="Esquenazi E."/>
            <person name="Hunter R.C."/>
            <person name="Cheng G."/>
            <person name="Nelson K.E."/>
            <person name="Lux R."/>
            <person name="Shi W."/>
        </authorList>
    </citation>
    <scope>NUCLEOTIDE SEQUENCE [LARGE SCALE GENOMIC DNA]</scope>
    <source>
        <strain evidence="3 4">TM7x</strain>
    </source>
</reference>
<feature type="transmembrane region" description="Helical" evidence="2">
    <location>
        <begin position="233"/>
        <end position="251"/>
    </location>
</feature>
<feature type="transmembrane region" description="Helical" evidence="2">
    <location>
        <begin position="156"/>
        <end position="176"/>
    </location>
</feature>
<feature type="transmembrane region" description="Helical" evidence="2">
    <location>
        <begin position="332"/>
        <end position="352"/>
    </location>
</feature>
<dbReference type="Proteomes" id="UP000030902">
    <property type="component" value="Chromosome"/>
</dbReference>
<feature type="transmembrane region" description="Helical" evidence="2">
    <location>
        <begin position="86"/>
        <end position="105"/>
    </location>
</feature>
<feature type="transmembrane region" description="Helical" evidence="2">
    <location>
        <begin position="196"/>
        <end position="221"/>
    </location>
</feature>